<dbReference type="InterPro" id="IPR025412">
    <property type="entry name" value="DUF4304"/>
</dbReference>
<dbReference type="Proteomes" id="UP000051757">
    <property type="component" value="Unassembled WGS sequence"/>
</dbReference>
<reference evidence="1 2" key="1">
    <citation type="journal article" date="2016" name="Front. Microbiol.">
        <title>Genome Sequence of Type Strains of Genus Stenotrophomonas.</title>
        <authorList>
            <person name="Patil P.P."/>
            <person name="Midha S."/>
            <person name="Kumar S."/>
            <person name="Patil P.B."/>
        </authorList>
    </citation>
    <scope>NUCLEOTIDE SEQUENCE [LARGE SCALE GENOMIC DNA]</scope>
    <source>
        <strain evidence="1 2">LMG 978</strain>
    </source>
</reference>
<evidence type="ECO:0008006" key="3">
    <source>
        <dbReference type="Google" id="ProtNLM"/>
    </source>
</evidence>
<evidence type="ECO:0000313" key="2">
    <source>
        <dbReference type="Proteomes" id="UP000051757"/>
    </source>
</evidence>
<organism evidence="1 2">
    <name type="scientific">Stenotrophomonas beteli</name>
    <dbReference type="NCBI Taxonomy" id="3384461"/>
    <lineage>
        <taxon>Bacteria</taxon>
        <taxon>Pseudomonadati</taxon>
        <taxon>Pseudomonadota</taxon>
        <taxon>Gammaproteobacteria</taxon>
        <taxon>Lysobacterales</taxon>
        <taxon>Lysobacteraceae</taxon>
        <taxon>Stenotrophomonas</taxon>
        <taxon>Stenotrophomonas maltophilia group</taxon>
    </lineage>
</organism>
<dbReference type="EMBL" id="LLXV01000038">
    <property type="protein sequence ID" value="KRG50081.1"/>
    <property type="molecule type" value="Genomic_DNA"/>
</dbReference>
<sequence>MKSATVFSRCARKTGFAGTTTTRYRLLDRASLVINHQAASHGRGFYVNAGLYFAELLEHPLEPCDLEKAFRYRTSIPTPHVDWRIEETPGLRRVFTQQDLHDLLEAGDRNAMKRLLLNALADVAGFAAIHGNRASVRRMQQEGRFRAIIRKEV</sequence>
<keyword evidence="2" id="KW-1185">Reference proteome</keyword>
<name>A0A0R0B962_9GAMM</name>
<dbReference type="AlphaFoldDB" id="A0A0R0B962"/>
<evidence type="ECO:0000313" key="1">
    <source>
        <dbReference type="EMBL" id="KRG50081.1"/>
    </source>
</evidence>
<proteinExistence type="predicted"/>
<dbReference type="Pfam" id="PF14137">
    <property type="entry name" value="DUF4304"/>
    <property type="match status" value="1"/>
</dbReference>
<comment type="caution">
    <text evidence="1">The sequence shown here is derived from an EMBL/GenBank/DDBJ whole genome shotgun (WGS) entry which is preliminary data.</text>
</comment>
<accession>A0A0R0B962</accession>
<gene>
    <name evidence="1" type="ORF">ARC23_12285</name>
</gene>
<dbReference type="OrthoDB" id="6041377at2"/>
<protein>
    <recommendedName>
        <fullName evidence="3">DUF4304 domain-containing protein</fullName>
    </recommendedName>
</protein>